<dbReference type="Proteomes" id="UP000000845">
    <property type="component" value="Chromosome"/>
</dbReference>
<dbReference type="GO" id="GO:0005886">
    <property type="term" value="C:plasma membrane"/>
    <property type="evidence" value="ECO:0007669"/>
    <property type="project" value="TreeGrafter"/>
</dbReference>
<dbReference type="AlphaFoldDB" id="D1AR81"/>
<evidence type="ECO:0000259" key="1">
    <source>
        <dbReference type="Pfam" id="PF02698"/>
    </source>
</evidence>
<organism evidence="2 3">
    <name type="scientific">Sebaldella termitidis (strain ATCC 33386 / NCTC 11300)</name>
    <dbReference type="NCBI Taxonomy" id="526218"/>
    <lineage>
        <taxon>Bacteria</taxon>
        <taxon>Fusobacteriati</taxon>
        <taxon>Fusobacteriota</taxon>
        <taxon>Fusobacteriia</taxon>
        <taxon>Fusobacteriales</taxon>
        <taxon>Leptotrichiaceae</taxon>
        <taxon>Sebaldella</taxon>
    </lineage>
</organism>
<dbReference type="Pfam" id="PF02698">
    <property type="entry name" value="DUF218"/>
    <property type="match status" value="1"/>
</dbReference>
<keyword evidence="3" id="KW-1185">Reference proteome</keyword>
<dbReference type="Gene3D" id="3.40.50.620">
    <property type="entry name" value="HUPs"/>
    <property type="match status" value="1"/>
</dbReference>
<evidence type="ECO:0000313" key="2">
    <source>
        <dbReference type="EMBL" id="ACZ07769.1"/>
    </source>
</evidence>
<accession>D1AR81</accession>
<dbReference type="PANTHER" id="PTHR30336">
    <property type="entry name" value="INNER MEMBRANE PROTEIN, PROBABLE PERMEASE"/>
    <property type="match status" value="1"/>
</dbReference>
<dbReference type="STRING" id="526218.Sterm_0901"/>
<dbReference type="eggNOG" id="COG1434">
    <property type="taxonomic scope" value="Bacteria"/>
</dbReference>
<sequence length="266" mass="29941">MENLNVSAKNINIISDFLSRRDVPALTREALKNKYGIEKADVLILFGGSIIYGWDIAAKAVTDNLADRLLISGGIGHTTSELWKIVSENFPAIKAENHSEADIIADYLMQKYNINNPLIENQSTNCGNNVTFALNTLKENFISPKNIIIIQDSTMQQRMDATFKLLFKDNSINVINFAPYIAKVKAGGDRLVFEDSDITGMWDMEKYINLLMGEIPRLCDNEDGYGPKGKNFIASVNIPNEVLEAFDYLKKYYGSYVRVADERFKS</sequence>
<name>D1AR81_SEBTE</name>
<dbReference type="CDD" id="cd06259">
    <property type="entry name" value="YdcF-like"/>
    <property type="match status" value="1"/>
</dbReference>
<dbReference type="InterPro" id="IPR051599">
    <property type="entry name" value="Cell_Envelope_Assoc"/>
</dbReference>
<dbReference type="HOGENOM" id="CLU_084257_0_0_0"/>
<evidence type="ECO:0000313" key="3">
    <source>
        <dbReference type="Proteomes" id="UP000000845"/>
    </source>
</evidence>
<feature type="domain" description="DUF218" evidence="1">
    <location>
        <begin position="64"/>
        <end position="166"/>
    </location>
</feature>
<dbReference type="EMBL" id="CP001739">
    <property type="protein sequence ID" value="ACZ07769.1"/>
    <property type="molecule type" value="Genomic_DNA"/>
</dbReference>
<proteinExistence type="predicted"/>
<dbReference type="PANTHER" id="PTHR30336:SF20">
    <property type="entry name" value="DUF218 DOMAIN-CONTAINING PROTEIN"/>
    <property type="match status" value="1"/>
</dbReference>
<reference evidence="2 3" key="2">
    <citation type="journal article" date="2010" name="Stand. Genomic Sci.">
        <title>Complete genome sequence of Sebaldella termitidis type strain (NCTC 11300).</title>
        <authorList>
            <person name="Harmon-Smith M."/>
            <person name="Celia L."/>
            <person name="Chertkov O."/>
            <person name="Lapidus A."/>
            <person name="Copeland A."/>
            <person name="Glavina Del Rio T."/>
            <person name="Nolan M."/>
            <person name="Lucas S."/>
            <person name="Tice H."/>
            <person name="Cheng J.F."/>
            <person name="Han C."/>
            <person name="Detter J.C."/>
            <person name="Bruce D."/>
            <person name="Goodwin L."/>
            <person name="Pitluck S."/>
            <person name="Pati A."/>
            <person name="Liolios K."/>
            <person name="Ivanova N."/>
            <person name="Mavromatis K."/>
            <person name="Mikhailova N."/>
            <person name="Chen A."/>
            <person name="Palaniappan K."/>
            <person name="Land M."/>
            <person name="Hauser L."/>
            <person name="Chang Y.J."/>
            <person name="Jeffries C.D."/>
            <person name="Brettin T."/>
            <person name="Goker M."/>
            <person name="Beck B."/>
            <person name="Bristow J."/>
            <person name="Eisen J.A."/>
            <person name="Markowitz V."/>
            <person name="Hugenholtz P."/>
            <person name="Kyrpides N.C."/>
            <person name="Klenk H.P."/>
            <person name="Chen F."/>
        </authorList>
    </citation>
    <scope>NUCLEOTIDE SEQUENCE [LARGE SCALE GENOMIC DNA]</scope>
    <source>
        <strain evidence="3">ATCC 33386 / NCTC 11300</strain>
    </source>
</reference>
<dbReference type="KEGG" id="str:Sterm_0901"/>
<gene>
    <name evidence="2" type="ordered locus">Sterm_0901</name>
</gene>
<dbReference type="InterPro" id="IPR014729">
    <property type="entry name" value="Rossmann-like_a/b/a_fold"/>
</dbReference>
<reference evidence="3" key="1">
    <citation type="submission" date="2009-09" db="EMBL/GenBank/DDBJ databases">
        <title>The complete chromosome of Sebaldella termitidis ATCC 33386.</title>
        <authorList>
            <consortium name="US DOE Joint Genome Institute (JGI-PGF)"/>
            <person name="Lucas S."/>
            <person name="Copeland A."/>
            <person name="Lapidus A."/>
            <person name="Glavina del Rio T."/>
            <person name="Dalin E."/>
            <person name="Tice H."/>
            <person name="Bruce D."/>
            <person name="Goodwin L."/>
            <person name="Pitluck S."/>
            <person name="Kyrpides N."/>
            <person name="Mavromatis K."/>
            <person name="Ivanova N."/>
            <person name="Mikhailova N."/>
            <person name="Sims D."/>
            <person name="Meincke L."/>
            <person name="Brettin T."/>
            <person name="Detter J.C."/>
            <person name="Han C."/>
            <person name="Larimer F."/>
            <person name="Land M."/>
            <person name="Hauser L."/>
            <person name="Markowitz V."/>
            <person name="Cheng J.F."/>
            <person name="Hugenholtz P."/>
            <person name="Woyke T."/>
            <person name="Wu D."/>
            <person name="Eisen J.A."/>
        </authorList>
    </citation>
    <scope>NUCLEOTIDE SEQUENCE [LARGE SCALE GENOMIC DNA]</scope>
    <source>
        <strain evidence="3">ATCC 33386 / NCTC 11300</strain>
    </source>
</reference>
<dbReference type="Gene3D" id="1.10.3620.10">
    <property type="entry name" value="YdcF like domain"/>
    <property type="match status" value="1"/>
</dbReference>
<protein>
    <recommendedName>
        <fullName evidence="1">DUF218 domain-containing protein</fullName>
    </recommendedName>
</protein>
<dbReference type="InterPro" id="IPR003848">
    <property type="entry name" value="DUF218"/>
</dbReference>
<dbReference type="RefSeq" id="WP_012860365.1">
    <property type="nucleotide sequence ID" value="NC_013517.1"/>
</dbReference>